<evidence type="ECO:0000313" key="2">
    <source>
        <dbReference type="Proteomes" id="UP000077755"/>
    </source>
</evidence>
<gene>
    <name evidence="1" type="ORF">DCAR_0312169</name>
</gene>
<proteinExistence type="predicted"/>
<dbReference type="PANTHER" id="PTHR33702">
    <property type="entry name" value="BNAA09G40010D PROTEIN"/>
    <property type="match status" value="1"/>
</dbReference>
<dbReference type="EMBL" id="CP093345">
    <property type="protein sequence ID" value="WOG92892.1"/>
    <property type="molecule type" value="Genomic_DNA"/>
</dbReference>
<reference evidence="1" key="2">
    <citation type="submission" date="2022-03" db="EMBL/GenBank/DDBJ databases">
        <title>Draft title - Genomic analysis of global carrot germplasm unveils the trajectory of domestication and the origin of high carotenoid orange carrot.</title>
        <authorList>
            <person name="Iorizzo M."/>
            <person name="Ellison S."/>
            <person name="Senalik D."/>
            <person name="Macko-Podgorni A."/>
            <person name="Grzebelus D."/>
            <person name="Bostan H."/>
            <person name="Rolling W."/>
            <person name="Curaba J."/>
            <person name="Simon P."/>
        </authorList>
    </citation>
    <scope>NUCLEOTIDE SEQUENCE</scope>
    <source>
        <tissue evidence="1">Leaf</tissue>
    </source>
</reference>
<dbReference type="OMA" id="QWRRRRY"/>
<organism evidence="1 2">
    <name type="scientific">Daucus carota subsp. sativus</name>
    <name type="common">Carrot</name>
    <dbReference type="NCBI Taxonomy" id="79200"/>
    <lineage>
        <taxon>Eukaryota</taxon>
        <taxon>Viridiplantae</taxon>
        <taxon>Streptophyta</taxon>
        <taxon>Embryophyta</taxon>
        <taxon>Tracheophyta</taxon>
        <taxon>Spermatophyta</taxon>
        <taxon>Magnoliopsida</taxon>
        <taxon>eudicotyledons</taxon>
        <taxon>Gunneridae</taxon>
        <taxon>Pentapetalae</taxon>
        <taxon>asterids</taxon>
        <taxon>campanulids</taxon>
        <taxon>Apiales</taxon>
        <taxon>Apiaceae</taxon>
        <taxon>Apioideae</taxon>
        <taxon>Scandiceae</taxon>
        <taxon>Daucinae</taxon>
        <taxon>Daucus</taxon>
        <taxon>Daucus sect. Daucus</taxon>
    </lineage>
</organism>
<dbReference type="OrthoDB" id="764584at2759"/>
<keyword evidence="2" id="KW-1185">Reference proteome</keyword>
<name>A0A166AUV3_DAUCS</name>
<dbReference type="Gramene" id="KZN01952">
    <property type="protein sequence ID" value="KZN01952"/>
    <property type="gene ID" value="DCAR_010706"/>
</dbReference>
<evidence type="ECO:0000313" key="1">
    <source>
        <dbReference type="EMBL" id="WOG92892.1"/>
    </source>
</evidence>
<sequence>MELSLSKSIRRSVKRRGYTKVSDDENTERKNMKVVKFGANSNKRGWKVRVAKKLKLKIKLSPLKLWKKIKTGYVNMMLNLGNGGASSFGQKRIPQARQLQITYAPSEFENRLVLEIYKSLVASRELNTR</sequence>
<protein>
    <submittedName>
        <fullName evidence="1">Uncharacterized protein</fullName>
    </submittedName>
</protein>
<accession>A0A166AUV3</accession>
<dbReference type="KEGG" id="dcr:108212492"/>
<dbReference type="PANTHER" id="PTHR33702:SF16">
    <property type="match status" value="1"/>
</dbReference>
<dbReference type="AlphaFoldDB" id="A0A166AUV3"/>
<reference evidence="1" key="1">
    <citation type="journal article" date="2016" name="Nat. Genet.">
        <title>A high-quality carrot genome assembly provides new insights into carotenoid accumulation and asterid genome evolution.</title>
        <authorList>
            <person name="Iorizzo M."/>
            <person name="Ellison S."/>
            <person name="Senalik D."/>
            <person name="Zeng P."/>
            <person name="Satapoomin P."/>
            <person name="Huang J."/>
            <person name="Bowman M."/>
            <person name="Iovene M."/>
            <person name="Sanseverino W."/>
            <person name="Cavagnaro P."/>
            <person name="Yildiz M."/>
            <person name="Macko-Podgorni A."/>
            <person name="Moranska E."/>
            <person name="Grzebelus E."/>
            <person name="Grzebelus D."/>
            <person name="Ashrafi H."/>
            <person name="Zheng Z."/>
            <person name="Cheng S."/>
            <person name="Spooner D."/>
            <person name="Van Deynze A."/>
            <person name="Simon P."/>
        </authorList>
    </citation>
    <scope>NUCLEOTIDE SEQUENCE</scope>
    <source>
        <tissue evidence="1">Leaf</tissue>
    </source>
</reference>
<dbReference type="Proteomes" id="UP000077755">
    <property type="component" value="Chromosome 3"/>
</dbReference>